<gene>
    <name evidence="1" type="ORF">UW90_C0002G0048</name>
</gene>
<comment type="caution">
    <text evidence="1">The sequence shown here is derived from an EMBL/GenBank/DDBJ whole genome shotgun (WGS) entry which is preliminary data.</text>
</comment>
<name>A0A0G1P1Z6_9BACT</name>
<dbReference type="Proteomes" id="UP000034368">
    <property type="component" value="Unassembled WGS sequence"/>
</dbReference>
<dbReference type="AlphaFoldDB" id="A0A0G1P1Z6"/>
<protein>
    <submittedName>
        <fullName evidence="1">Uncharacterized protein</fullName>
    </submittedName>
</protein>
<sequence>MNQKATELLSREKEDSLPLTFEFGETNEELIVECLASPFNGEESICHVGGGYDSD</sequence>
<accession>A0A0G1P1Z6</accession>
<reference evidence="1 2" key="1">
    <citation type="journal article" date="2015" name="Nature">
        <title>rRNA introns, odd ribosomes, and small enigmatic genomes across a large radiation of phyla.</title>
        <authorList>
            <person name="Brown C.T."/>
            <person name="Hug L.A."/>
            <person name="Thomas B.C."/>
            <person name="Sharon I."/>
            <person name="Castelle C.J."/>
            <person name="Singh A."/>
            <person name="Wilkins M.J."/>
            <person name="Williams K.H."/>
            <person name="Banfield J.F."/>
        </authorList>
    </citation>
    <scope>NUCLEOTIDE SEQUENCE [LARGE SCALE GENOMIC DNA]</scope>
</reference>
<evidence type="ECO:0000313" key="1">
    <source>
        <dbReference type="EMBL" id="KKT90399.1"/>
    </source>
</evidence>
<dbReference type="EMBL" id="LCKD01000002">
    <property type="protein sequence ID" value="KKT90399.1"/>
    <property type="molecule type" value="Genomic_DNA"/>
</dbReference>
<evidence type="ECO:0000313" key="2">
    <source>
        <dbReference type="Proteomes" id="UP000034368"/>
    </source>
</evidence>
<organism evidence="1 2">
    <name type="scientific">Candidatus Yanofskybacteria bacterium GW2011_GWB1_45_11</name>
    <dbReference type="NCBI Taxonomy" id="1619026"/>
    <lineage>
        <taxon>Bacteria</taxon>
        <taxon>Candidatus Yanofskyibacteriota</taxon>
    </lineage>
</organism>
<proteinExistence type="predicted"/>